<evidence type="ECO:0000313" key="2">
    <source>
        <dbReference type="Proteomes" id="UP000054560"/>
    </source>
</evidence>
<dbReference type="Proteomes" id="UP000054560">
    <property type="component" value="Unassembled WGS sequence"/>
</dbReference>
<dbReference type="AlphaFoldDB" id="A0A0L0F3Q1"/>
<gene>
    <name evidence="1" type="ORF">SARC_16146</name>
</gene>
<sequence length="83" mass="9250">PPQHDAVAGQPLADSSLENITDEMRSNIARVRNCIAALDRQMSAIYNTSVSILFDVSLKYRPQELLTPAIQEELILELKALLE</sequence>
<name>A0A0L0F3Q1_9EUKA</name>
<dbReference type="EMBL" id="KQ249054">
    <property type="protein sequence ID" value="KNC71317.1"/>
    <property type="molecule type" value="Genomic_DNA"/>
</dbReference>
<dbReference type="GeneID" id="25916650"/>
<dbReference type="RefSeq" id="XP_014145219.1">
    <property type="nucleotide sequence ID" value="XM_014289744.1"/>
</dbReference>
<dbReference type="InterPro" id="IPR036612">
    <property type="entry name" value="KH_dom_type_1_sf"/>
</dbReference>
<dbReference type="SUPFAM" id="SSF54791">
    <property type="entry name" value="Eukaryotic type KH-domain (KH-domain type I)"/>
    <property type="match status" value="1"/>
</dbReference>
<protein>
    <submittedName>
        <fullName evidence="1">Uncharacterized protein</fullName>
    </submittedName>
</protein>
<proteinExistence type="predicted"/>
<evidence type="ECO:0000313" key="1">
    <source>
        <dbReference type="EMBL" id="KNC71317.1"/>
    </source>
</evidence>
<dbReference type="GO" id="GO:0003723">
    <property type="term" value="F:RNA binding"/>
    <property type="evidence" value="ECO:0007669"/>
    <property type="project" value="InterPro"/>
</dbReference>
<feature type="non-terminal residue" evidence="1">
    <location>
        <position position="1"/>
    </location>
</feature>
<accession>A0A0L0F3Q1</accession>
<keyword evidence="2" id="KW-1185">Reference proteome</keyword>
<reference evidence="1 2" key="1">
    <citation type="submission" date="2011-02" db="EMBL/GenBank/DDBJ databases">
        <title>The Genome Sequence of Sphaeroforma arctica JP610.</title>
        <authorList>
            <consortium name="The Broad Institute Genome Sequencing Platform"/>
            <person name="Russ C."/>
            <person name="Cuomo C."/>
            <person name="Young S.K."/>
            <person name="Zeng Q."/>
            <person name="Gargeya S."/>
            <person name="Alvarado L."/>
            <person name="Berlin A."/>
            <person name="Chapman S.B."/>
            <person name="Chen Z."/>
            <person name="Freedman E."/>
            <person name="Gellesch M."/>
            <person name="Goldberg J."/>
            <person name="Griggs A."/>
            <person name="Gujja S."/>
            <person name="Heilman E."/>
            <person name="Heiman D."/>
            <person name="Howarth C."/>
            <person name="Mehta T."/>
            <person name="Neiman D."/>
            <person name="Pearson M."/>
            <person name="Roberts A."/>
            <person name="Saif S."/>
            <person name="Shea T."/>
            <person name="Shenoy N."/>
            <person name="Sisk P."/>
            <person name="Stolte C."/>
            <person name="Sykes S."/>
            <person name="White J."/>
            <person name="Yandava C."/>
            <person name="Burger G."/>
            <person name="Gray M.W."/>
            <person name="Holland P.W.H."/>
            <person name="King N."/>
            <person name="Lang F.B.F."/>
            <person name="Roger A.J."/>
            <person name="Ruiz-Trillo I."/>
            <person name="Haas B."/>
            <person name="Nusbaum C."/>
            <person name="Birren B."/>
        </authorList>
    </citation>
    <scope>NUCLEOTIDE SEQUENCE [LARGE SCALE GENOMIC DNA]</scope>
    <source>
        <strain evidence="1 2">JP610</strain>
    </source>
</reference>
<organism evidence="1 2">
    <name type="scientific">Sphaeroforma arctica JP610</name>
    <dbReference type="NCBI Taxonomy" id="667725"/>
    <lineage>
        <taxon>Eukaryota</taxon>
        <taxon>Ichthyosporea</taxon>
        <taxon>Ichthyophonida</taxon>
        <taxon>Sphaeroforma</taxon>
    </lineage>
</organism>